<dbReference type="Proteomes" id="UP000306319">
    <property type="component" value="Unassembled WGS sequence"/>
</dbReference>
<keyword evidence="2" id="KW-1185">Reference proteome</keyword>
<evidence type="ECO:0000313" key="2">
    <source>
        <dbReference type="Proteomes" id="UP000306319"/>
    </source>
</evidence>
<evidence type="ECO:0000313" key="1">
    <source>
        <dbReference type="EMBL" id="TGY80095.1"/>
    </source>
</evidence>
<gene>
    <name evidence="1" type="ORF">E5331_04115</name>
</gene>
<protein>
    <submittedName>
        <fullName evidence="1">Uncharacterized protein</fullName>
    </submittedName>
</protein>
<dbReference type="EMBL" id="SRYB01000004">
    <property type="protein sequence ID" value="TGY80095.1"/>
    <property type="molecule type" value="Genomic_DNA"/>
</dbReference>
<sequence length="103" mass="12047">MAEDLGYKPITIFWMDFSIADKFGPTAVKDTFRRAFAEWKGNYKYLTELVMVLNHKIAYHYNPAKGAPNVLANLYNELWEEADNYANTHLEGEEYAYFYSITD</sequence>
<organism evidence="1 2">
    <name type="scientific">Lepagella muris</name>
    <dbReference type="NCBI Taxonomy" id="3032870"/>
    <lineage>
        <taxon>Bacteria</taxon>
        <taxon>Pseudomonadati</taxon>
        <taxon>Bacteroidota</taxon>
        <taxon>Bacteroidia</taxon>
        <taxon>Bacteroidales</taxon>
        <taxon>Muribaculaceae</taxon>
        <taxon>Lepagella</taxon>
    </lineage>
</organism>
<proteinExistence type="predicted"/>
<comment type="caution">
    <text evidence="1">The sequence shown here is derived from an EMBL/GenBank/DDBJ whole genome shotgun (WGS) entry which is preliminary data.</text>
</comment>
<accession>A0AC61RJ30</accession>
<name>A0AC61RJ30_9BACT</name>
<reference evidence="1" key="1">
    <citation type="submission" date="2019-04" db="EMBL/GenBank/DDBJ databases">
        <title>Microbes associate with the intestines of laboratory mice.</title>
        <authorList>
            <person name="Navarre W."/>
            <person name="Wong E."/>
            <person name="Huang K."/>
            <person name="Tropini C."/>
            <person name="Ng K."/>
            <person name="Yu B."/>
        </authorList>
    </citation>
    <scope>NUCLEOTIDE SEQUENCE</scope>
    <source>
        <strain evidence="1">NM04_E33</strain>
    </source>
</reference>